<reference evidence="1 2" key="2">
    <citation type="journal article" date="2022" name="Mol. Ecol. Resour.">
        <title>The genomes of chicory, endive, great burdock and yacon provide insights into Asteraceae paleo-polyploidization history and plant inulin production.</title>
        <authorList>
            <person name="Fan W."/>
            <person name="Wang S."/>
            <person name="Wang H."/>
            <person name="Wang A."/>
            <person name="Jiang F."/>
            <person name="Liu H."/>
            <person name="Zhao H."/>
            <person name="Xu D."/>
            <person name="Zhang Y."/>
        </authorList>
    </citation>
    <scope>NUCLEOTIDE SEQUENCE [LARGE SCALE GENOMIC DNA]</scope>
    <source>
        <strain evidence="2">cv. Punajuju</strain>
        <tissue evidence="1">Leaves</tissue>
    </source>
</reference>
<keyword evidence="2" id="KW-1185">Reference proteome</keyword>
<accession>A0ACB9GDK7</accession>
<dbReference type="EMBL" id="CM042010">
    <property type="protein sequence ID" value="KAI3781130.1"/>
    <property type="molecule type" value="Genomic_DNA"/>
</dbReference>
<organism evidence="1 2">
    <name type="scientific">Cichorium intybus</name>
    <name type="common">Chicory</name>
    <dbReference type="NCBI Taxonomy" id="13427"/>
    <lineage>
        <taxon>Eukaryota</taxon>
        <taxon>Viridiplantae</taxon>
        <taxon>Streptophyta</taxon>
        <taxon>Embryophyta</taxon>
        <taxon>Tracheophyta</taxon>
        <taxon>Spermatophyta</taxon>
        <taxon>Magnoliopsida</taxon>
        <taxon>eudicotyledons</taxon>
        <taxon>Gunneridae</taxon>
        <taxon>Pentapetalae</taxon>
        <taxon>asterids</taxon>
        <taxon>campanulids</taxon>
        <taxon>Asterales</taxon>
        <taxon>Asteraceae</taxon>
        <taxon>Cichorioideae</taxon>
        <taxon>Cichorieae</taxon>
        <taxon>Cichoriinae</taxon>
        <taxon>Cichorium</taxon>
    </lineage>
</organism>
<sequence>MARKRQERGPGQRNNANHGQPAQRVRSHSTGEYRRIPTAPRPINVSSTHILDNVATKTLLAILRAHWPAGVFSFYDAPRSFWPTVLTEFRRYYCYHPGVSNAEGDAVVKQHVARTMTQALYEDRNRAQIRAEREGTSLLEQCPTYYSMRVWRSFCNHWRKRSFKRKSVTNKQNREKLRVVHTTGAKSFNKFKEDLTRKYNEPPTPVQFWEESHKLKDTDEWASEEARLIGERMQKILESKESTPDSDSGISVLLEAQGPIKKNRIIGLPRVRANSVVPHGQPSRGTQRTRSNSTKNTNEKSVKLVPRDRVDSVVRRPPRGLLKVRPKSSKDNTSSSGAGPSRSGPGVPNEMLVELVQRTLRAFRSDPSFDGSKHPSHEQLHVLAQEVIGGSGLNLAPRVYEVMRTEMVRLMVNIFETVFQDLLSRRAK</sequence>
<name>A0ACB9GDK7_CICIN</name>
<dbReference type="Proteomes" id="UP001055811">
    <property type="component" value="Linkage Group LG02"/>
</dbReference>
<protein>
    <submittedName>
        <fullName evidence="1">Uncharacterized protein</fullName>
    </submittedName>
</protein>
<gene>
    <name evidence="1" type="ORF">L2E82_11131</name>
</gene>
<proteinExistence type="predicted"/>
<evidence type="ECO:0000313" key="1">
    <source>
        <dbReference type="EMBL" id="KAI3781130.1"/>
    </source>
</evidence>
<evidence type="ECO:0000313" key="2">
    <source>
        <dbReference type="Proteomes" id="UP001055811"/>
    </source>
</evidence>
<comment type="caution">
    <text evidence="1">The sequence shown here is derived from an EMBL/GenBank/DDBJ whole genome shotgun (WGS) entry which is preliminary data.</text>
</comment>
<reference evidence="2" key="1">
    <citation type="journal article" date="2022" name="Mol. Ecol. Resour.">
        <title>The genomes of chicory, endive, great burdock and yacon provide insights into Asteraceae palaeo-polyploidization history and plant inulin production.</title>
        <authorList>
            <person name="Fan W."/>
            <person name="Wang S."/>
            <person name="Wang H."/>
            <person name="Wang A."/>
            <person name="Jiang F."/>
            <person name="Liu H."/>
            <person name="Zhao H."/>
            <person name="Xu D."/>
            <person name="Zhang Y."/>
        </authorList>
    </citation>
    <scope>NUCLEOTIDE SEQUENCE [LARGE SCALE GENOMIC DNA]</scope>
    <source>
        <strain evidence="2">cv. Punajuju</strain>
    </source>
</reference>